<sequence>MYGVPYVQNHPGVVATSFAGEYDAATAAHVDGLRVSGESVAEAVAQILPFLDEPPTGVTAALEGRRIAFATDPGSAARLDDIIRRLLADR</sequence>
<keyword evidence="2" id="KW-1185">Reference proteome</keyword>
<name>A0A9W6NMN6_9ACTN</name>
<accession>A0A9W6NMN6</accession>
<evidence type="ECO:0000313" key="1">
    <source>
        <dbReference type="EMBL" id="GLL02172.1"/>
    </source>
</evidence>
<dbReference type="AlphaFoldDB" id="A0A9W6NMN6"/>
<evidence type="ECO:0000313" key="2">
    <source>
        <dbReference type="Proteomes" id="UP001143480"/>
    </source>
</evidence>
<dbReference type="RefSeq" id="WP_271189255.1">
    <property type="nucleotide sequence ID" value="NZ_BSFP01000021.1"/>
</dbReference>
<reference evidence="1" key="2">
    <citation type="submission" date="2023-01" db="EMBL/GenBank/DDBJ databases">
        <authorList>
            <person name="Sun Q."/>
            <person name="Evtushenko L."/>
        </authorList>
    </citation>
    <scope>NUCLEOTIDE SEQUENCE</scope>
    <source>
        <strain evidence="1">VKM Ac-1321</strain>
    </source>
</reference>
<comment type="caution">
    <text evidence="1">The sequence shown here is derived from an EMBL/GenBank/DDBJ whole genome shotgun (WGS) entry which is preliminary data.</text>
</comment>
<dbReference type="Proteomes" id="UP001143480">
    <property type="component" value="Unassembled WGS sequence"/>
</dbReference>
<dbReference type="EMBL" id="BSFP01000021">
    <property type="protein sequence ID" value="GLL02172.1"/>
    <property type="molecule type" value="Genomic_DNA"/>
</dbReference>
<protein>
    <submittedName>
        <fullName evidence="1">Uncharacterized protein</fullName>
    </submittedName>
</protein>
<proteinExistence type="predicted"/>
<gene>
    <name evidence="1" type="ORF">GCM10017581_039140</name>
</gene>
<organism evidence="1 2">
    <name type="scientific">Dactylosporangium matsuzakiense</name>
    <dbReference type="NCBI Taxonomy" id="53360"/>
    <lineage>
        <taxon>Bacteria</taxon>
        <taxon>Bacillati</taxon>
        <taxon>Actinomycetota</taxon>
        <taxon>Actinomycetes</taxon>
        <taxon>Micromonosporales</taxon>
        <taxon>Micromonosporaceae</taxon>
        <taxon>Dactylosporangium</taxon>
    </lineage>
</organism>
<reference evidence="1" key="1">
    <citation type="journal article" date="2014" name="Int. J. Syst. Evol. Microbiol.">
        <title>Complete genome sequence of Corynebacterium casei LMG S-19264T (=DSM 44701T), isolated from a smear-ripened cheese.</title>
        <authorList>
            <consortium name="US DOE Joint Genome Institute (JGI-PGF)"/>
            <person name="Walter F."/>
            <person name="Albersmeier A."/>
            <person name="Kalinowski J."/>
            <person name="Ruckert C."/>
        </authorList>
    </citation>
    <scope>NUCLEOTIDE SEQUENCE</scope>
    <source>
        <strain evidence="1">VKM Ac-1321</strain>
    </source>
</reference>